<dbReference type="SUPFAM" id="SSF48726">
    <property type="entry name" value="Immunoglobulin"/>
    <property type="match status" value="1"/>
</dbReference>
<dbReference type="AlphaFoldDB" id="A0A183TD39"/>
<dbReference type="OrthoDB" id="6244117at2759"/>
<dbReference type="WBParaSite" id="SSLN_0001492901-mRNA-1">
    <property type="protein sequence ID" value="SSLN_0001492901-mRNA-1"/>
    <property type="gene ID" value="SSLN_0001492901"/>
</dbReference>
<evidence type="ECO:0000313" key="1">
    <source>
        <dbReference type="EMBL" id="VDM00773.1"/>
    </source>
</evidence>
<dbReference type="InterPro" id="IPR036179">
    <property type="entry name" value="Ig-like_dom_sf"/>
</dbReference>
<reference evidence="1 2" key="2">
    <citation type="submission" date="2018-11" db="EMBL/GenBank/DDBJ databases">
        <authorList>
            <consortium name="Pathogen Informatics"/>
        </authorList>
    </citation>
    <scope>NUCLEOTIDE SEQUENCE [LARGE SCALE GENOMIC DNA]</scope>
    <source>
        <strain evidence="1 2">NST_G2</strain>
    </source>
</reference>
<dbReference type="Proteomes" id="UP000275846">
    <property type="component" value="Unassembled WGS sequence"/>
</dbReference>
<dbReference type="InterPro" id="IPR013783">
    <property type="entry name" value="Ig-like_fold"/>
</dbReference>
<reference evidence="3" key="1">
    <citation type="submission" date="2016-06" db="UniProtKB">
        <authorList>
            <consortium name="WormBaseParasite"/>
        </authorList>
    </citation>
    <scope>IDENTIFICATION</scope>
</reference>
<proteinExistence type="predicted"/>
<evidence type="ECO:0000313" key="3">
    <source>
        <dbReference type="WBParaSite" id="SSLN_0001492901-mRNA-1"/>
    </source>
</evidence>
<evidence type="ECO:0000313" key="2">
    <source>
        <dbReference type="Proteomes" id="UP000275846"/>
    </source>
</evidence>
<sequence length="332" mass="37023">MVDGVRASERGESSVNQTYALTSLAFEGYSRHEVMSEDEASTRDRSAMHPISSSERSTKYKPECFLSAVNGPCLLRPWLRDIPSQSVKQMFLNGSDLVVYLESVVNSVVYLPCGTQNELHNETVIWEHNFTTISVMGTLFTMDKRLDAASVYNEYRPCEAGALASSSTFTYYKLPPRGRSESKSEDAGVRMWELVVREVKQTDNGVYTCRLTGGAPQNIKYYLSVKVRSLPVQWPAMIRVPIAPAISDLFRLLSSRLCVDTGPGWESRTASEVDALKVYFDLFTCDSSSLRHPAVGPMAEFIKADDRTDRCVGKCNQPNAVSGRIKMKGAYE</sequence>
<dbReference type="Gene3D" id="2.60.40.10">
    <property type="entry name" value="Immunoglobulins"/>
    <property type="match status" value="1"/>
</dbReference>
<name>A0A183TD39_SCHSO</name>
<organism evidence="3">
    <name type="scientific">Schistocephalus solidus</name>
    <name type="common">Tapeworm</name>
    <dbReference type="NCBI Taxonomy" id="70667"/>
    <lineage>
        <taxon>Eukaryota</taxon>
        <taxon>Metazoa</taxon>
        <taxon>Spiralia</taxon>
        <taxon>Lophotrochozoa</taxon>
        <taxon>Platyhelminthes</taxon>
        <taxon>Cestoda</taxon>
        <taxon>Eucestoda</taxon>
        <taxon>Diphyllobothriidea</taxon>
        <taxon>Diphyllobothriidae</taxon>
        <taxon>Schistocephalus</taxon>
    </lineage>
</organism>
<dbReference type="EMBL" id="UYSU01038920">
    <property type="protein sequence ID" value="VDM00773.1"/>
    <property type="molecule type" value="Genomic_DNA"/>
</dbReference>
<gene>
    <name evidence="1" type="ORF">SSLN_LOCUS14387</name>
</gene>
<protein>
    <submittedName>
        <fullName evidence="3">Ig-like domain-containing protein</fullName>
    </submittedName>
</protein>
<keyword evidence="2" id="KW-1185">Reference proteome</keyword>
<accession>A0A183TD39</accession>